<evidence type="ECO:0008006" key="6">
    <source>
        <dbReference type="Google" id="ProtNLM"/>
    </source>
</evidence>
<dbReference type="Proteomes" id="UP001283341">
    <property type="component" value="Unassembled WGS sequence"/>
</dbReference>
<sequence>MLDSSNVSQLLKYALPLLITVWTLKYLFSHEATYTVTDVTRKFKDQKELFISDFLEHEIDGNIDGTGIAELCASKRWTPGLILTCDPAPGGIGMVKNAHLNCIRFAIEMGAELVVPKIVRRDDKNIVNIIPTTGGGPPRGEPFDYMFDFGHLNQTLSRFCPQMKVYQSMDDLYDVPEVFTARPITLGGMQVMTVNSTVIEDMSLLPQQIKSYLDMSSPPEARRYPIRFNLEVTNWAFPTAFDKPSVARNFGRLVRINGNARRIAATGLYNLQKRFSLDLDPRTGIKNGKFVGVHLRTEADVDGLFPDFETQAAYLLDYIASSKARVVFMATGAKEEHIAAFVMRAKTLNATVVLKRDILSEKDREVYDKFTWDQRALVDYEVILRAGRMAGPSESSFAWNLALRRNCAFGASEGGQDLSSNFTVQWQDAYSAIFGISEKGFVFKSTIWP</sequence>
<dbReference type="CDD" id="cd11296">
    <property type="entry name" value="O-FucT_like"/>
    <property type="match status" value="1"/>
</dbReference>
<evidence type="ECO:0000313" key="5">
    <source>
        <dbReference type="Proteomes" id="UP001283341"/>
    </source>
</evidence>
<evidence type="ECO:0000313" key="4">
    <source>
        <dbReference type="EMBL" id="KAK3329046.1"/>
    </source>
</evidence>
<evidence type="ECO:0000256" key="1">
    <source>
        <dbReference type="ARBA" id="ARBA00022679"/>
    </source>
</evidence>
<dbReference type="AlphaFoldDB" id="A0AAE0IR69"/>
<keyword evidence="3" id="KW-0119">Carbohydrate metabolism</keyword>
<dbReference type="InterPro" id="IPR019378">
    <property type="entry name" value="GDP-Fuc_O-FucTrfase"/>
</dbReference>
<dbReference type="GO" id="GO:0006004">
    <property type="term" value="P:fucose metabolic process"/>
    <property type="evidence" value="ECO:0007669"/>
    <property type="project" value="UniProtKB-KW"/>
</dbReference>
<accession>A0AAE0IR69</accession>
<dbReference type="Pfam" id="PF10250">
    <property type="entry name" value="O-FucT"/>
    <property type="match status" value="1"/>
</dbReference>
<evidence type="ECO:0000256" key="3">
    <source>
        <dbReference type="ARBA" id="ARBA00023277"/>
    </source>
</evidence>
<dbReference type="EMBL" id="JAUEDM010000001">
    <property type="protein sequence ID" value="KAK3329046.1"/>
    <property type="molecule type" value="Genomic_DNA"/>
</dbReference>
<gene>
    <name evidence="4" type="ORF">B0H66DRAFT_11538</name>
</gene>
<reference evidence="4" key="2">
    <citation type="submission" date="2023-06" db="EMBL/GenBank/DDBJ databases">
        <authorList>
            <consortium name="Lawrence Berkeley National Laboratory"/>
            <person name="Haridas S."/>
            <person name="Hensen N."/>
            <person name="Bonometti L."/>
            <person name="Westerberg I."/>
            <person name="Brannstrom I.O."/>
            <person name="Guillou S."/>
            <person name="Cros-Aarteil S."/>
            <person name="Calhoun S."/>
            <person name="Kuo A."/>
            <person name="Mondo S."/>
            <person name="Pangilinan J."/>
            <person name="Riley R."/>
            <person name="Labutti K."/>
            <person name="Andreopoulos B."/>
            <person name="Lipzen A."/>
            <person name="Chen C."/>
            <person name="Yanf M."/>
            <person name="Daum C."/>
            <person name="Ng V."/>
            <person name="Clum A."/>
            <person name="Steindorff A."/>
            <person name="Ohm R."/>
            <person name="Martin F."/>
            <person name="Silar P."/>
            <person name="Natvig D."/>
            <person name="Lalanne C."/>
            <person name="Gautier V."/>
            <person name="Ament-Velasquez S.L."/>
            <person name="Kruys A."/>
            <person name="Hutchinson M.I."/>
            <person name="Powell A.J."/>
            <person name="Barry K."/>
            <person name="Miller A.N."/>
            <person name="Grigoriev I.V."/>
            <person name="Debuchy R."/>
            <person name="Gladieux P."/>
            <person name="Thoren M.H."/>
            <person name="Johannesson H."/>
        </authorList>
    </citation>
    <scope>NUCLEOTIDE SEQUENCE</scope>
    <source>
        <strain evidence="4">CBS 118394</strain>
    </source>
</reference>
<protein>
    <recommendedName>
        <fullName evidence="6">Alternative oxidase</fullName>
    </recommendedName>
</protein>
<dbReference type="Gene3D" id="3.40.50.11350">
    <property type="match status" value="1"/>
</dbReference>
<reference evidence="4" key="1">
    <citation type="journal article" date="2023" name="Mol. Phylogenet. Evol.">
        <title>Genome-scale phylogeny and comparative genomics of the fungal order Sordariales.</title>
        <authorList>
            <person name="Hensen N."/>
            <person name="Bonometti L."/>
            <person name="Westerberg I."/>
            <person name="Brannstrom I.O."/>
            <person name="Guillou S."/>
            <person name="Cros-Aarteil S."/>
            <person name="Calhoun S."/>
            <person name="Haridas S."/>
            <person name="Kuo A."/>
            <person name="Mondo S."/>
            <person name="Pangilinan J."/>
            <person name="Riley R."/>
            <person name="LaButti K."/>
            <person name="Andreopoulos B."/>
            <person name="Lipzen A."/>
            <person name="Chen C."/>
            <person name="Yan M."/>
            <person name="Daum C."/>
            <person name="Ng V."/>
            <person name="Clum A."/>
            <person name="Steindorff A."/>
            <person name="Ohm R.A."/>
            <person name="Martin F."/>
            <person name="Silar P."/>
            <person name="Natvig D.O."/>
            <person name="Lalanne C."/>
            <person name="Gautier V."/>
            <person name="Ament-Velasquez S.L."/>
            <person name="Kruys A."/>
            <person name="Hutchinson M.I."/>
            <person name="Powell A.J."/>
            <person name="Barry K."/>
            <person name="Miller A.N."/>
            <person name="Grigoriev I.V."/>
            <person name="Debuchy R."/>
            <person name="Gladieux P."/>
            <person name="Hiltunen Thoren M."/>
            <person name="Johannesson H."/>
        </authorList>
    </citation>
    <scope>NUCLEOTIDE SEQUENCE</scope>
    <source>
        <strain evidence="4">CBS 118394</strain>
    </source>
</reference>
<comment type="caution">
    <text evidence="4">The sequence shown here is derived from an EMBL/GenBank/DDBJ whole genome shotgun (WGS) entry which is preliminary data.</text>
</comment>
<evidence type="ECO:0000256" key="2">
    <source>
        <dbReference type="ARBA" id="ARBA00023253"/>
    </source>
</evidence>
<keyword evidence="2" id="KW-0294">Fucose metabolism</keyword>
<keyword evidence="1" id="KW-0808">Transferase</keyword>
<proteinExistence type="predicted"/>
<name>A0AAE0IR69_9PEZI</name>
<organism evidence="4 5">
    <name type="scientific">Apodospora peruviana</name>
    <dbReference type="NCBI Taxonomy" id="516989"/>
    <lineage>
        <taxon>Eukaryota</taxon>
        <taxon>Fungi</taxon>
        <taxon>Dikarya</taxon>
        <taxon>Ascomycota</taxon>
        <taxon>Pezizomycotina</taxon>
        <taxon>Sordariomycetes</taxon>
        <taxon>Sordariomycetidae</taxon>
        <taxon>Sordariales</taxon>
        <taxon>Lasiosphaeriaceae</taxon>
        <taxon>Apodospora</taxon>
    </lineage>
</organism>
<keyword evidence="5" id="KW-1185">Reference proteome</keyword>
<dbReference type="GO" id="GO:0016740">
    <property type="term" value="F:transferase activity"/>
    <property type="evidence" value="ECO:0007669"/>
    <property type="project" value="UniProtKB-KW"/>
</dbReference>